<sequence>MKLLLKLCAILALFGSVKLSSQNQDLGNYSVAAITQDDGLSQGSNYFWFEDRKGFIWLTCNDALNRYDGSSVKVYNLKYFFKNCPTLQQGYGFAEDNNHLYIGSTRGLYIYDYQLDEFTLIDIYGKISNSKTAIPIGFADGKIWLFNEMYQLASFDIETKEISLVTRIPIEPLKSVHIYNIDGNVFYFRMPFFDKQGNICFVGTKELITYNLNSGKIGFPSRELGIGSSVVFQSAAYDKENDALYLGTVDDGLLIMKNNYRDLDHRQTAIKRIVSIAVDQDKVALMGGNSLFIYDKQFKNGGAFHKGFERIYNLQLDKIGRLWFCDDGQGEVIMDFRGAMLKNTLAGKDILLQYFRDRGVSDIIELPDHTILVNSMAIFNPKTFSTQKFASDRISYYSNSRSKSYVNPYTLELWMVENNLSGDQSKIIIFNKDLKLKAGYNFDNEIMGKHQSMVSFPDSTSLFSFSTGLYFFNKAKDQFEKIKSIPGQNSFYINILSNKRIAISYLNRDMILAKIEGKNQYKIIGKILPNVQCFYIQEDIKNKQFWVGTNQGVHLLDKNFKTIKIFDSNNHLAGTYIYGLLLDDFGKLWCSHQRGLSSIDTKTHMITNYDKEDGIQFWDFNNRAFLKASDGTLYFGGVKGLNYFKPPLKLNSFYRPEIYFDEILVNNNRYVSKEGINTLKELHLKYNENNISIKALIKDLEYGSQRKIMYRIKNIDKVWKSLSKKVPLNLNSLAPGTYEIEFGIADKFTGSVFYKKPITIIVAKVFYQTFLFWVIIGGFIFGGLIMAVSRWKFIRQQNEFKEKMALETQRNKITADLHDDIGSTLSSLQINSVVAGELIGKQKIEDAQKVLRNIENQSRKLSENMSDIVWSLKPNTDSLMTLSTRIRNIASEILGNTDIDYKIDIDEIIDDEIVDFSIKKNIILIVKEALNNIAKYSKADKVFINLKTEESNHIMEIKDNGVGFNPTEIKGNGIGNMKKRTLEMNGTFDLESQKGTYIKILIPKFRD</sequence>
<name>A0ABV7XRD7_9FLAO</name>
<dbReference type="Gene3D" id="2.60.40.10">
    <property type="entry name" value="Immunoglobulins"/>
    <property type="match status" value="1"/>
</dbReference>
<keyword evidence="4" id="KW-0472">Membrane</keyword>
<comment type="caution">
    <text evidence="7">The sequence shown here is derived from an EMBL/GenBank/DDBJ whole genome shotgun (WGS) entry which is preliminary data.</text>
</comment>
<dbReference type="PANTHER" id="PTHR24421:SF63">
    <property type="entry name" value="SENSOR HISTIDINE KINASE DESK"/>
    <property type="match status" value="1"/>
</dbReference>
<evidence type="ECO:0000256" key="3">
    <source>
        <dbReference type="ARBA" id="ARBA00023012"/>
    </source>
</evidence>
<dbReference type="Pfam" id="PF02518">
    <property type="entry name" value="HATPase_c"/>
    <property type="match status" value="1"/>
</dbReference>
<keyword evidence="4" id="KW-1133">Transmembrane helix</keyword>
<feature type="transmembrane region" description="Helical" evidence="4">
    <location>
        <begin position="765"/>
        <end position="788"/>
    </location>
</feature>
<keyword evidence="7" id="KW-0067">ATP-binding</keyword>
<dbReference type="SUPFAM" id="SSF69304">
    <property type="entry name" value="Tricorn protease N-terminal domain"/>
    <property type="match status" value="1"/>
</dbReference>
<keyword evidence="1" id="KW-0808">Transferase</keyword>
<feature type="domain" description="Histidine kinase/HSP90-like ATPase" evidence="6">
    <location>
        <begin position="917"/>
        <end position="1006"/>
    </location>
</feature>
<keyword evidence="4" id="KW-0812">Transmembrane</keyword>
<protein>
    <submittedName>
        <fullName evidence="7">ATP-binding protein</fullName>
    </submittedName>
</protein>
<feature type="chain" id="PRO_5047263791" evidence="5">
    <location>
        <begin position="22"/>
        <end position="1007"/>
    </location>
</feature>
<organism evidence="7 8">
    <name type="scientific">Chryseobacterium tructae</name>
    <dbReference type="NCBI Taxonomy" id="1037380"/>
    <lineage>
        <taxon>Bacteria</taxon>
        <taxon>Pseudomonadati</taxon>
        <taxon>Bacteroidota</taxon>
        <taxon>Flavobacteriia</taxon>
        <taxon>Flavobacteriales</taxon>
        <taxon>Weeksellaceae</taxon>
        <taxon>Chryseobacterium group</taxon>
        <taxon>Chryseobacterium</taxon>
    </lineage>
</organism>
<dbReference type="Proteomes" id="UP001595735">
    <property type="component" value="Unassembled WGS sequence"/>
</dbReference>
<dbReference type="InterPro" id="IPR013783">
    <property type="entry name" value="Ig-like_fold"/>
</dbReference>
<dbReference type="GO" id="GO:0005524">
    <property type="term" value="F:ATP binding"/>
    <property type="evidence" value="ECO:0007669"/>
    <property type="project" value="UniProtKB-KW"/>
</dbReference>
<keyword evidence="2" id="KW-0418">Kinase</keyword>
<dbReference type="SUPFAM" id="SSF55874">
    <property type="entry name" value="ATPase domain of HSP90 chaperone/DNA topoisomerase II/histidine kinase"/>
    <property type="match status" value="1"/>
</dbReference>
<keyword evidence="7" id="KW-0547">Nucleotide-binding</keyword>
<evidence type="ECO:0000313" key="8">
    <source>
        <dbReference type="Proteomes" id="UP001595735"/>
    </source>
</evidence>
<dbReference type="EMBL" id="JBHRYO010000001">
    <property type="protein sequence ID" value="MFC3754388.1"/>
    <property type="molecule type" value="Genomic_DNA"/>
</dbReference>
<dbReference type="Gene3D" id="1.20.5.1930">
    <property type="match status" value="1"/>
</dbReference>
<dbReference type="RefSeq" id="WP_290301628.1">
    <property type="nucleotide sequence ID" value="NZ_JAUFQR010000003.1"/>
</dbReference>
<dbReference type="InterPro" id="IPR011712">
    <property type="entry name" value="Sig_transdc_His_kin_sub3_dim/P"/>
</dbReference>
<keyword evidence="5" id="KW-0732">Signal</keyword>
<dbReference type="Gene3D" id="2.130.10.10">
    <property type="entry name" value="YVTN repeat-like/Quinoprotein amine dehydrogenase"/>
    <property type="match status" value="2"/>
</dbReference>
<dbReference type="SMART" id="SM00387">
    <property type="entry name" value="HATPase_c"/>
    <property type="match status" value="1"/>
</dbReference>
<gene>
    <name evidence="7" type="ORF">ACFONJ_00185</name>
</gene>
<dbReference type="SUPFAM" id="SSF63829">
    <property type="entry name" value="Calcium-dependent phosphotriesterase"/>
    <property type="match status" value="1"/>
</dbReference>
<proteinExistence type="predicted"/>
<evidence type="ECO:0000259" key="6">
    <source>
        <dbReference type="SMART" id="SM00387"/>
    </source>
</evidence>
<keyword evidence="3" id="KW-0902">Two-component regulatory system</keyword>
<dbReference type="CDD" id="cd16917">
    <property type="entry name" value="HATPase_UhpB-NarQ-NarX-like"/>
    <property type="match status" value="1"/>
</dbReference>
<keyword evidence="8" id="KW-1185">Reference proteome</keyword>
<evidence type="ECO:0000313" key="7">
    <source>
        <dbReference type="EMBL" id="MFC3754388.1"/>
    </source>
</evidence>
<dbReference type="Gene3D" id="3.30.565.10">
    <property type="entry name" value="Histidine kinase-like ATPase, C-terminal domain"/>
    <property type="match status" value="1"/>
</dbReference>
<feature type="signal peptide" evidence="5">
    <location>
        <begin position="1"/>
        <end position="21"/>
    </location>
</feature>
<dbReference type="PANTHER" id="PTHR24421">
    <property type="entry name" value="NITRATE/NITRITE SENSOR PROTEIN NARX-RELATED"/>
    <property type="match status" value="1"/>
</dbReference>
<dbReference type="InterPro" id="IPR003594">
    <property type="entry name" value="HATPase_dom"/>
</dbReference>
<evidence type="ECO:0000256" key="4">
    <source>
        <dbReference type="SAM" id="Phobius"/>
    </source>
</evidence>
<evidence type="ECO:0000256" key="1">
    <source>
        <dbReference type="ARBA" id="ARBA00022679"/>
    </source>
</evidence>
<dbReference type="Pfam" id="PF07730">
    <property type="entry name" value="HisKA_3"/>
    <property type="match status" value="1"/>
</dbReference>
<evidence type="ECO:0000256" key="2">
    <source>
        <dbReference type="ARBA" id="ARBA00022777"/>
    </source>
</evidence>
<reference evidence="8" key="1">
    <citation type="journal article" date="2019" name="Int. J. Syst. Evol. Microbiol.">
        <title>The Global Catalogue of Microorganisms (GCM) 10K type strain sequencing project: providing services to taxonomists for standard genome sequencing and annotation.</title>
        <authorList>
            <consortium name="The Broad Institute Genomics Platform"/>
            <consortium name="The Broad Institute Genome Sequencing Center for Infectious Disease"/>
            <person name="Wu L."/>
            <person name="Ma J."/>
        </authorList>
    </citation>
    <scope>NUCLEOTIDE SEQUENCE [LARGE SCALE GENOMIC DNA]</scope>
    <source>
        <strain evidence="8">CECT 7798</strain>
    </source>
</reference>
<accession>A0ABV7XRD7</accession>
<dbReference type="InterPro" id="IPR036890">
    <property type="entry name" value="HATPase_C_sf"/>
</dbReference>
<dbReference type="InterPro" id="IPR050482">
    <property type="entry name" value="Sensor_HK_TwoCompSys"/>
</dbReference>
<dbReference type="InterPro" id="IPR015943">
    <property type="entry name" value="WD40/YVTN_repeat-like_dom_sf"/>
</dbReference>
<evidence type="ECO:0000256" key="5">
    <source>
        <dbReference type="SAM" id="SignalP"/>
    </source>
</evidence>